<evidence type="ECO:0008006" key="4">
    <source>
        <dbReference type="Google" id="ProtNLM"/>
    </source>
</evidence>
<feature type="compositionally biased region" description="Basic and acidic residues" evidence="1">
    <location>
        <begin position="39"/>
        <end position="48"/>
    </location>
</feature>
<organism evidence="2 3">
    <name type="scientific">Pendulispora rubella</name>
    <dbReference type="NCBI Taxonomy" id="2741070"/>
    <lineage>
        <taxon>Bacteria</taxon>
        <taxon>Pseudomonadati</taxon>
        <taxon>Myxococcota</taxon>
        <taxon>Myxococcia</taxon>
        <taxon>Myxococcales</taxon>
        <taxon>Sorangiineae</taxon>
        <taxon>Pendulisporaceae</taxon>
        <taxon>Pendulispora</taxon>
    </lineage>
</organism>
<evidence type="ECO:0000256" key="1">
    <source>
        <dbReference type="SAM" id="MobiDB-lite"/>
    </source>
</evidence>
<evidence type="ECO:0000313" key="3">
    <source>
        <dbReference type="Proteomes" id="UP001374803"/>
    </source>
</evidence>
<dbReference type="EMBL" id="CP089983">
    <property type="protein sequence ID" value="WXB10492.1"/>
    <property type="molecule type" value="Genomic_DNA"/>
</dbReference>
<feature type="region of interest" description="Disordered" evidence="1">
    <location>
        <begin position="33"/>
        <end position="62"/>
    </location>
</feature>
<name>A0ABZ2LHR9_9BACT</name>
<sequence>MQPAKRLWLVFAIGGTSVSSYLGCGADEVAPATFPGHEAGADAPRDEGASPDAPSNPDLDDSARTLYPTLEALYQGNQGIYRTCGPNNGVCHNDKQFPNLASVGSVVENIDLPCNVLRDKPGEIHNLCERRGDFLQLDHGDAGAAADAGDARRIEIGYVEDIEPDAGMPVLPRHWRMVLKETPPDDVSTFRATIVRGPQDEVHPVTGVGVSLTVDPEKRNAVRIDIDIEIPDDGGFPPGAFLAVWLMRAGTPNDRTAMQLGDPNRDGTFGATLGGRLVKPGDPAKSYLLTRLTDPKAGPLMPLANCCHWSAASARALWCWVASLDPQGTNALDAIDYAKCPPGPPDTVVYAGQGPNCETSGLCPTRAKGVLTADPTWSNIHPNIIQANCASCHSGGAAAAAQLDMGTSDGAWTALIERGLVVPHDAAGSLLYRKIDPATCGPLSCMPKSTSSASFQPLEERARLLIKRWIDDGASK</sequence>
<dbReference type="RefSeq" id="WP_394840166.1">
    <property type="nucleotide sequence ID" value="NZ_CP089929.1"/>
</dbReference>
<reference evidence="2" key="1">
    <citation type="submission" date="2021-12" db="EMBL/GenBank/DDBJ databases">
        <title>Discovery of the Pendulisporaceae a myxobacterial family with distinct sporulation behavior and unique specialized metabolism.</title>
        <authorList>
            <person name="Garcia R."/>
            <person name="Popoff A."/>
            <person name="Bader C.D."/>
            <person name="Loehr J."/>
            <person name="Walesch S."/>
            <person name="Walt C."/>
            <person name="Boldt J."/>
            <person name="Bunk B."/>
            <person name="Haeckl F.J.F.P.J."/>
            <person name="Gunesch A.P."/>
            <person name="Birkelbach J."/>
            <person name="Nuebel U."/>
            <person name="Pietschmann T."/>
            <person name="Bach T."/>
            <person name="Mueller R."/>
        </authorList>
    </citation>
    <scope>NUCLEOTIDE SEQUENCE</scope>
    <source>
        <strain evidence="2">MSr11367</strain>
    </source>
</reference>
<proteinExistence type="predicted"/>
<gene>
    <name evidence="2" type="ORF">LVJ94_25100</name>
</gene>
<keyword evidence="3" id="KW-1185">Reference proteome</keyword>
<dbReference type="Proteomes" id="UP001374803">
    <property type="component" value="Chromosome"/>
</dbReference>
<evidence type="ECO:0000313" key="2">
    <source>
        <dbReference type="EMBL" id="WXB10492.1"/>
    </source>
</evidence>
<protein>
    <recommendedName>
        <fullName evidence="4">Cytochrome c domain-containing protein</fullName>
    </recommendedName>
</protein>
<accession>A0ABZ2LHR9</accession>